<dbReference type="Gene3D" id="3.10.170.10">
    <property type="match status" value="1"/>
</dbReference>
<dbReference type="CDD" id="cd09597">
    <property type="entry name" value="M4_TLP"/>
    <property type="match status" value="1"/>
</dbReference>
<evidence type="ECO:0000256" key="3">
    <source>
        <dbReference type="ARBA" id="ARBA00022723"/>
    </source>
</evidence>
<dbReference type="InterPro" id="IPR023612">
    <property type="entry name" value="Peptidase_M4"/>
</dbReference>
<dbReference type="InterPro" id="IPR003610">
    <property type="entry name" value="CBM5/12"/>
</dbReference>
<dbReference type="Gene3D" id="3.10.450.40">
    <property type="match status" value="1"/>
</dbReference>
<dbReference type="InterPro" id="IPR036573">
    <property type="entry name" value="CBM_sf_5/12"/>
</dbReference>
<evidence type="ECO:0000256" key="2">
    <source>
        <dbReference type="ARBA" id="ARBA00022670"/>
    </source>
</evidence>
<dbReference type="EMBL" id="AQGV01000015">
    <property type="protein sequence ID" value="MBE0370942.1"/>
    <property type="molecule type" value="Genomic_DNA"/>
</dbReference>
<feature type="domain" description="Chitin-binding type-3" evidence="9">
    <location>
        <begin position="862"/>
        <end position="908"/>
    </location>
</feature>
<feature type="chain" id="PRO_5046896768" description="Chitin-binding type-3 domain-containing protein" evidence="8">
    <location>
        <begin position="21"/>
        <end position="912"/>
    </location>
</feature>
<keyword evidence="4" id="KW-0378">Hydrolase</keyword>
<evidence type="ECO:0000256" key="6">
    <source>
        <dbReference type="ARBA" id="ARBA00023049"/>
    </source>
</evidence>
<evidence type="ECO:0000256" key="4">
    <source>
        <dbReference type="ARBA" id="ARBA00022801"/>
    </source>
</evidence>
<accession>A0ABR9EJF2</accession>
<dbReference type="Pfam" id="PF01447">
    <property type="entry name" value="Peptidase_M4"/>
    <property type="match status" value="1"/>
</dbReference>
<keyword evidence="11" id="KW-1185">Reference proteome</keyword>
<comment type="similarity">
    <text evidence="1">Belongs to the peptidase M4 family.</text>
</comment>
<evidence type="ECO:0000256" key="5">
    <source>
        <dbReference type="ARBA" id="ARBA00022833"/>
    </source>
</evidence>
<dbReference type="Gene3D" id="3.10.450.490">
    <property type="match status" value="1"/>
</dbReference>
<proteinExistence type="inferred from homology"/>
<name>A0ABR9EJF2_9GAMM</name>
<keyword evidence="8" id="KW-0732">Signal</keyword>
<reference evidence="10 11" key="1">
    <citation type="submission" date="2015-03" db="EMBL/GenBank/DDBJ databases">
        <title>Genome sequence of Pseudoalteromonas aurantia.</title>
        <authorList>
            <person name="Xie B.-B."/>
            <person name="Rong J.-C."/>
            <person name="Qin Q.-L."/>
            <person name="Zhang Y.-Z."/>
        </authorList>
    </citation>
    <scope>NUCLEOTIDE SEQUENCE [LARGE SCALE GENOMIC DNA]</scope>
    <source>
        <strain evidence="10 11">208</strain>
    </source>
</reference>
<dbReference type="SUPFAM" id="SSF55486">
    <property type="entry name" value="Metalloproteases ('zincins'), catalytic domain"/>
    <property type="match status" value="1"/>
</dbReference>
<protein>
    <recommendedName>
        <fullName evidence="9">Chitin-binding type-3 domain-containing protein</fullName>
    </recommendedName>
</protein>
<comment type="caution">
    <text evidence="10">The sequence shown here is derived from an EMBL/GenBank/DDBJ whole genome shotgun (WGS) entry which is preliminary data.</text>
</comment>
<dbReference type="Gene3D" id="2.10.10.20">
    <property type="entry name" value="Carbohydrate-binding module superfamily 5/12"/>
    <property type="match status" value="2"/>
</dbReference>
<evidence type="ECO:0000256" key="1">
    <source>
        <dbReference type="ARBA" id="ARBA00009388"/>
    </source>
</evidence>
<keyword evidence="3" id="KW-0479">Metal-binding</keyword>
<evidence type="ECO:0000313" key="11">
    <source>
        <dbReference type="Proteomes" id="UP000615755"/>
    </source>
</evidence>
<dbReference type="PRINTS" id="PR00730">
    <property type="entry name" value="THERMOLYSIN"/>
</dbReference>
<dbReference type="SUPFAM" id="SSF51055">
    <property type="entry name" value="Carbohydrate binding domain"/>
    <property type="match status" value="2"/>
</dbReference>
<keyword evidence="2" id="KW-0645">Protease</keyword>
<keyword evidence="6" id="KW-0482">Metalloprotease</keyword>
<dbReference type="InterPro" id="IPR013856">
    <property type="entry name" value="Peptidase_M4_domain"/>
</dbReference>
<keyword evidence="7" id="KW-0865">Zymogen</keyword>
<evidence type="ECO:0000256" key="8">
    <source>
        <dbReference type="SAM" id="SignalP"/>
    </source>
</evidence>
<feature type="signal peptide" evidence="8">
    <location>
        <begin position="1"/>
        <end position="20"/>
    </location>
</feature>
<dbReference type="InterPro" id="IPR001570">
    <property type="entry name" value="Peptidase_M4_C_domain"/>
</dbReference>
<keyword evidence="5" id="KW-0862">Zinc</keyword>
<dbReference type="Gene3D" id="2.60.40.10">
    <property type="entry name" value="Immunoglobulins"/>
    <property type="match status" value="3"/>
</dbReference>
<evidence type="ECO:0000259" key="9">
    <source>
        <dbReference type="SMART" id="SM00495"/>
    </source>
</evidence>
<dbReference type="Pfam" id="PF02839">
    <property type="entry name" value="CBM_5_12"/>
    <property type="match status" value="1"/>
</dbReference>
<evidence type="ECO:0000313" key="10">
    <source>
        <dbReference type="EMBL" id="MBE0370942.1"/>
    </source>
</evidence>
<dbReference type="PANTHER" id="PTHR33794">
    <property type="entry name" value="BACILLOLYSIN"/>
    <property type="match status" value="1"/>
</dbReference>
<dbReference type="Pfam" id="PF02868">
    <property type="entry name" value="Peptidase_M4_C"/>
    <property type="match status" value="1"/>
</dbReference>
<dbReference type="SMART" id="SM00495">
    <property type="entry name" value="ChtBD3"/>
    <property type="match status" value="2"/>
</dbReference>
<dbReference type="Pfam" id="PF17957">
    <property type="entry name" value="Big_7"/>
    <property type="match status" value="3"/>
</dbReference>
<sequence>MFKLTPIALLVAASSFPLYASQATQIHKNVELKQKLMDVFSPQQSQFSTQGNHETSLQFKAHQRSADGKHIRRSQHYRGVRVHGGEVVTHHDAENYVGALNHRQGTIKSVSGSVVENAYVDVTVPSFDESKAIEYGRQNVANIQFTNDEHAELVIYPYQESFRLAYIVTFYAETLEHPTRPELVIDAQTGEVLSQTETLAHAKIGMGPGGNEKTGKYYFGESKAKFNATDLGNGHCAMQDSDIRVIDMEHGTTNTHTFEFPCFENTYKAINGAYSPLNDAVFYGQATLDMFHEWFDSRALSSDLVMRIHYRQDYLNAFWNGKEVTFGDGDHRVYPFTSLGVIAHEVAHGVTHQNSKLVYSAQSGGVNESFSDMTSEALECYLSEQADGSCVVDWKIGARIFKNLDAMRYLDMPSKDGRSIDHASEYKNGLDVHYSSGVFNRAFYLLSTTENWGVKKAYEVMLHANKNYWVYNGNYESLACGVTAAAKDFGYDIQAVGDAFSKVGVFACTDNKAPTINITSPVNNSRHIVGTNIELKALAEDEYGEVSKVVFSVNGEVYKTLTSAPYTTQFQSDTKGEYVVTAIVTDNEGLTVNAPAVAFNLINPSDCDTAQWRAGQVYTQGNKVAFEGFEYTAKWWNRDQSPATNANAWGVWKKGLECGSGSEQPNQAPSVRFVSPNTTNSTVTMGDNVTVNLAANDIDGQVEHVKISVNGVLMTTLNTAPYRFKWQPDAVGTYRISAEAMDDKHTKSDIAAVTVVVKEADSTPTAPSVTLLSPSSGSVFEQGSIVPLQVSASDKDGDLKQVIYYVNGVEVVSHEGPYWANITLDSNGQYQVYAIATDALGLASQSQTHQFSVVAKPTGCELDSWRAATVYTAGKKVSHEGFIYEAKWWTRNQNPTNYSSQWSVWKKLNSCK</sequence>
<dbReference type="RefSeq" id="WP_192509964.1">
    <property type="nucleotide sequence ID" value="NZ_AQGV01000015.1"/>
</dbReference>
<dbReference type="InterPro" id="IPR013783">
    <property type="entry name" value="Ig-like_fold"/>
</dbReference>
<feature type="domain" description="Chitin-binding type-3" evidence="9">
    <location>
        <begin position="609"/>
        <end position="655"/>
    </location>
</feature>
<dbReference type="Proteomes" id="UP000615755">
    <property type="component" value="Unassembled WGS sequence"/>
</dbReference>
<dbReference type="InterPro" id="IPR027268">
    <property type="entry name" value="Peptidase_M4/M1_CTD_sf"/>
</dbReference>
<dbReference type="InterPro" id="IPR050728">
    <property type="entry name" value="Zinc_Metalloprotease_M4"/>
</dbReference>
<dbReference type="Gene3D" id="1.10.390.10">
    <property type="entry name" value="Neutral Protease Domain 2"/>
    <property type="match status" value="1"/>
</dbReference>
<dbReference type="PANTHER" id="PTHR33794:SF1">
    <property type="entry name" value="BACILLOLYSIN"/>
    <property type="match status" value="1"/>
</dbReference>
<gene>
    <name evidence="10" type="ORF">PAUR_b1079</name>
</gene>
<dbReference type="CDD" id="cd12215">
    <property type="entry name" value="ChiC_BD"/>
    <property type="match status" value="2"/>
</dbReference>
<evidence type="ECO:0000256" key="7">
    <source>
        <dbReference type="ARBA" id="ARBA00023145"/>
    </source>
</evidence>
<organism evidence="10 11">
    <name type="scientific">Pseudoalteromonas aurantia 208</name>
    <dbReference type="NCBI Taxonomy" id="1314867"/>
    <lineage>
        <taxon>Bacteria</taxon>
        <taxon>Pseudomonadati</taxon>
        <taxon>Pseudomonadota</taxon>
        <taxon>Gammaproteobacteria</taxon>
        <taxon>Alteromonadales</taxon>
        <taxon>Pseudoalteromonadaceae</taxon>
        <taxon>Pseudoalteromonas</taxon>
    </lineage>
</organism>